<feature type="region of interest" description="Disordered" evidence="5">
    <location>
        <begin position="1012"/>
        <end position="1143"/>
    </location>
</feature>
<evidence type="ECO:0000256" key="4">
    <source>
        <dbReference type="ARBA" id="ARBA00023306"/>
    </source>
</evidence>
<feature type="compositionally biased region" description="Basic residues" evidence="5">
    <location>
        <begin position="931"/>
        <end position="940"/>
    </location>
</feature>
<dbReference type="InterPro" id="IPR006906">
    <property type="entry name" value="Timeless_N"/>
</dbReference>
<dbReference type="GO" id="GO:0043111">
    <property type="term" value="P:replication fork arrest"/>
    <property type="evidence" value="ECO:0007669"/>
    <property type="project" value="TreeGrafter"/>
</dbReference>
<dbReference type="AlphaFoldDB" id="A0A8H5CZM4"/>
<dbReference type="Pfam" id="PF04821">
    <property type="entry name" value="TIMELESS"/>
    <property type="match status" value="1"/>
</dbReference>
<dbReference type="Proteomes" id="UP000559027">
    <property type="component" value="Unassembled WGS sequence"/>
</dbReference>
<feature type="region of interest" description="Disordered" evidence="5">
    <location>
        <begin position="814"/>
        <end position="839"/>
    </location>
</feature>
<gene>
    <name evidence="7" type="ORF">D9756_008595</name>
</gene>
<keyword evidence="3" id="KW-0539">Nucleus</keyword>
<accession>A0A8H5CZM4</accession>
<dbReference type="GO" id="GO:0000076">
    <property type="term" value="P:DNA replication checkpoint signaling"/>
    <property type="evidence" value="ECO:0007669"/>
    <property type="project" value="TreeGrafter"/>
</dbReference>
<dbReference type="GO" id="GO:0003677">
    <property type="term" value="F:DNA binding"/>
    <property type="evidence" value="ECO:0007669"/>
    <property type="project" value="TreeGrafter"/>
</dbReference>
<evidence type="ECO:0000313" key="7">
    <source>
        <dbReference type="EMBL" id="KAF5350493.1"/>
    </source>
</evidence>
<sequence length="1143" mass="130586">MATTQVIDLTELRDDDEDERHESHEDLYDPRDVLEPVITRIIDALGGMEAGEYRMGEQVGACLKDLKKLWRRDDADDDRTVARIFWERRLLQNDLIPILLAATEISGDDKRAVACVDLMTAMTWPIDLAEELKELDEEEDKNADFTHLLESHLYYKASLVNKEVMKGLFAIVIPPLSKAPTERTERDFQLVSVVLYLIRNLAFVKDLRQSANLSANQLEFTSLQSRLIKELSDANFIEFIVTITANSENDPWLTGWNTIALEILYLLYRGVKPASLSTKQEHQPKEKLKRLLDTEARLRREAFSNPSTRHSRFGTTISVTLNPNKKRNQGDPQPHSSVLHRQQALNKEAVEILDIKKRQRARKGNTVDELSREDNLSVDARKILQDLANEFLKACFNSFVSALLKDIRLERARVTEKDKLRLLFVTKFFLEYFLALRAQEQTSQSDKDKSKENENWPFGLIAAVVERDWIVWVLKRMREAVDEKPKLWTELQAGIECLTQLLLLIDTMSRSDIDDLTLAESADLLQQQIIYNGDILDIALDSLRAYREGSQSLTYLNASVHLSYSLMRLLERWTKDKGDGVYVRKKPVRRRKKTTGVTEEEGIPDAEEEEVVERYEGTIEETLFTFDSFEMKFANAEINHTLLTYLGRYKEFDSPDDMRRAVSLLHRQAVKAKAEGLFFNVSTLDLFRTILSEKDTLPRDQPYKDLINLINFILRKFFKALAEDSFLAVEAFFPKNRGHWKQYSSWEPESRSKKDKALVEDTRFPPDVQVKKGYSWSDQLGIAIAALVEAGQTGLVTWTKDILTTSRNQRQKIIDEDKNESDQSQDESPDDAVDTTLRKDRPSAEALAKIKDYLIPYVEDEQADAATKNPQLKLLFRLCKFGITDEDEDELQWYIPAAILPSDLQGMLNVIDQFLETPFNLEGKKASSLLSKKRRRRRRAPSPDSEEDAEVGDDEPRRKRKEKEKKEKEQYKSAQFIEDSDEEYGDMDTFLEREKLLRDRVALASAEVASQAIRPPGMRAHGMKKRKRRGAADTPLEELKAKQKGGVLDLSDSSVSPSNGDLNESGFDGEVSGSDDDDLVTTEILHISSKPISSRAAGPRPTRKADSDSSLNSPTPMDSLPSGRSEPSSRARKLVVLSDDEDD</sequence>
<dbReference type="GO" id="GO:0006281">
    <property type="term" value="P:DNA repair"/>
    <property type="evidence" value="ECO:0007669"/>
    <property type="project" value="TreeGrafter"/>
</dbReference>
<evidence type="ECO:0000256" key="1">
    <source>
        <dbReference type="ARBA" id="ARBA00004123"/>
    </source>
</evidence>
<proteinExistence type="predicted"/>
<dbReference type="PANTHER" id="PTHR22940:SF4">
    <property type="entry name" value="PROTEIN TIMELESS HOMOLOG"/>
    <property type="match status" value="1"/>
</dbReference>
<dbReference type="GO" id="GO:0031298">
    <property type="term" value="C:replication fork protection complex"/>
    <property type="evidence" value="ECO:0007669"/>
    <property type="project" value="TreeGrafter"/>
</dbReference>
<feature type="domain" description="Timeless N-terminal" evidence="6">
    <location>
        <begin position="52"/>
        <end position="319"/>
    </location>
</feature>
<evidence type="ECO:0000256" key="3">
    <source>
        <dbReference type="ARBA" id="ARBA00023242"/>
    </source>
</evidence>
<comment type="subcellular location">
    <subcellularLocation>
        <location evidence="1">Nucleus</location>
    </subcellularLocation>
</comment>
<dbReference type="PANTHER" id="PTHR22940">
    <property type="entry name" value="TIMEOUT/TIMELESS-2"/>
    <property type="match status" value="1"/>
</dbReference>
<protein>
    <recommendedName>
        <fullName evidence="6">Timeless N-terminal domain-containing protein</fullName>
    </recommendedName>
</protein>
<keyword evidence="4" id="KW-0131">Cell cycle</keyword>
<organism evidence="7 8">
    <name type="scientific">Leucocoprinus leucothites</name>
    <dbReference type="NCBI Taxonomy" id="201217"/>
    <lineage>
        <taxon>Eukaryota</taxon>
        <taxon>Fungi</taxon>
        <taxon>Dikarya</taxon>
        <taxon>Basidiomycota</taxon>
        <taxon>Agaricomycotina</taxon>
        <taxon>Agaricomycetes</taxon>
        <taxon>Agaricomycetidae</taxon>
        <taxon>Agaricales</taxon>
        <taxon>Agaricineae</taxon>
        <taxon>Agaricaceae</taxon>
        <taxon>Leucocoprinus</taxon>
    </lineage>
</organism>
<name>A0A8H5CZM4_9AGAR</name>
<evidence type="ECO:0000256" key="5">
    <source>
        <dbReference type="SAM" id="MobiDB-lite"/>
    </source>
</evidence>
<reference evidence="7 8" key="1">
    <citation type="journal article" date="2020" name="ISME J.">
        <title>Uncovering the hidden diversity of litter-decomposition mechanisms in mushroom-forming fungi.</title>
        <authorList>
            <person name="Floudas D."/>
            <person name="Bentzer J."/>
            <person name="Ahren D."/>
            <person name="Johansson T."/>
            <person name="Persson P."/>
            <person name="Tunlid A."/>
        </authorList>
    </citation>
    <scope>NUCLEOTIDE SEQUENCE [LARGE SCALE GENOMIC DNA]</scope>
    <source>
        <strain evidence="7 8">CBS 146.42</strain>
    </source>
</reference>
<feature type="compositionally biased region" description="Acidic residues" evidence="5">
    <location>
        <begin position="817"/>
        <end position="833"/>
    </location>
</feature>
<keyword evidence="2" id="KW-0236">DNA replication inhibitor</keyword>
<feature type="region of interest" description="Disordered" evidence="5">
    <location>
        <begin position="1"/>
        <end position="26"/>
    </location>
</feature>
<evidence type="ECO:0000259" key="6">
    <source>
        <dbReference type="Pfam" id="PF04821"/>
    </source>
</evidence>
<feature type="compositionally biased region" description="Low complexity" evidence="5">
    <location>
        <begin position="1045"/>
        <end position="1062"/>
    </location>
</feature>
<evidence type="ECO:0000256" key="2">
    <source>
        <dbReference type="ARBA" id="ARBA00022880"/>
    </source>
</evidence>
<comment type="caution">
    <text evidence="7">The sequence shown here is derived from an EMBL/GenBank/DDBJ whole genome shotgun (WGS) entry which is preliminary data.</text>
</comment>
<evidence type="ECO:0000313" key="8">
    <source>
        <dbReference type="Proteomes" id="UP000559027"/>
    </source>
</evidence>
<dbReference type="OrthoDB" id="310853at2759"/>
<feature type="compositionally biased region" description="Acidic residues" evidence="5">
    <location>
        <begin position="944"/>
        <end position="953"/>
    </location>
</feature>
<keyword evidence="8" id="KW-1185">Reference proteome</keyword>
<dbReference type="InterPro" id="IPR044998">
    <property type="entry name" value="Timeless"/>
</dbReference>
<feature type="region of interest" description="Disordered" evidence="5">
    <location>
        <begin position="928"/>
        <end position="979"/>
    </location>
</feature>
<dbReference type="EMBL" id="JAACJO010000014">
    <property type="protein sequence ID" value="KAF5350493.1"/>
    <property type="molecule type" value="Genomic_DNA"/>
</dbReference>